<comment type="caution">
    <text evidence="1">The sequence shown here is derived from an EMBL/GenBank/DDBJ whole genome shotgun (WGS) entry which is preliminary data.</text>
</comment>
<name>A0ABN1VWZ3_9MICO</name>
<dbReference type="RefSeq" id="WP_343926044.1">
    <property type="nucleotide sequence ID" value="NZ_BAAAKW010000050.1"/>
</dbReference>
<dbReference type="EMBL" id="BAAAKW010000050">
    <property type="protein sequence ID" value="GAA1223407.1"/>
    <property type="molecule type" value="Genomic_DNA"/>
</dbReference>
<evidence type="ECO:0000313" key="1">
    <source>
        <dbReference type="EMBL" id="GAA1223407.1"/>
    </source>
</evidence>
<gene>
    <name evidence="1" type="ORF">GCM10009655_23220</name>
</gene>
<dbReference type="Gene3D" id="2.160.20.80">
    <property type="entry name" value="E3 ubiquitin-protein ligase SopA"/>
    <property type="match status" value="1"/>
</dbReference>
<proteinExistence type="predicted"/>
<accession>A0ABN1VWZ3</accession>
<dbReference type="InterPro" id="IPR052949">
    <property type="entry name" value="PA_immunity-related"/>
</dbReference>
<organism evidence="1 2">
    <name type="scientific">Rhodoglobus aureus</name>
    <dbReference type="NCBI Taxonomy" id="191497"/>
    <lineage>
        <taxon>Bacteria</taxon>
        <taxon>Bacillati</taxon>
        <taxon>Actinomycetota</taxon>
        <taxon>Actinomycetes</taxon>
        <taxon>Micrococcales</taxon>
        <taxon>Microbacteriaceae</taxon>
        <taxon>Rhodoglobus</taxon>
    </lineage>
</organism>
<reference evidence="1 2" key="1">
    <citation type="journal article" date="2019" name="Int. J. Syst. Evol. Microbiol.">
        <title>The Global Catalogue of Microorganisms (GCM) 10K type strain sequencing project: providing services to taxonomists for standard genome sequencing and annotation.</title>
        <authorList>
            <consortium name="The Broad Institute Genomics Platform"/>
            <consortium name="The Broad Institute Genome Sequencing Center for Infectious Disease"/>
            <person name="Wu L."/>
            <person name="Ma J."/>
        </authorList>
    </citation>
    <scope>NUCLEOTIDE SEQUENCE [LARGE SCALE GENOMIC DNA]</scope>
    <source>
        <strain evidence="1 2">JCM 12762</strain>
    </source>
</reference>
<dbReference type="PANTHER" id="PTHR42999:SF1">
    <property type="entry name" value="PENTAPEPTIDE REPEAT-CONTAINING PROTEIN"/>
    <property type="match status" value="1"/>
</dbReference>
<keyword evidence="2" id="KW-1185">Reference proteome</keyword>
<dbReference type="Pfam" id="PF13599">
    <property type="entry name" value="Pentapeptide_4"/>
    <property type="match status" value="1"/>
</dbReference>
<protein>
    <submittedName>
        <fullName evidence="1">Pentapeptide repeat-containing protein</fullName>
    </submittedName>
</protein>
<dbReference type="SUPFAM" id="SSF141571">
    <property type="entry name" value="Pentapeptide repeat-like"/>
    <property type="match status" value="1"/>
</dbReference>
<dbReference type="PANTHER" id="PTHR42999">
    <property type="entry name" value="ANTIBIOTIC RESISTANCE PROTEIN MCBG"/>
    <property type="match status" value="1"/>
</dbReference>
<dbReference type="Proteomes" id="UP001500943">
    <property type="component" value="Unassembled WGS sequence"/>
</dbReference>
<dbReference type="InterPro" id="IPR001646">
    <property type="entry name" value="5peptide_repeat"/>
</dbReference>
<sequence length="220" mass="24289">MARKTSTAAPLVDTLLLQNLADGDAKSLRAHESYSGERFAASDVGEQDLSGVSFSECEFVELEANETNFRAATFVESRFDRLNAPIFTAPRSNLRDVSIEGSRLGSAEFYESTWKSVRFSHCRIGYLNLRGAHLQDVLFDDCLIDELDLGTATANRVSFSNTQVNNLDLTRSVLTNVDLRFLELRHLSGVEHLTGATINSHQLSELAPLLANHLGIVLDD</sequence>
<evidence type="ECO:0000313" key="2">
    <source>
        <dbReference type="Proteomes" id="UP001500943"/>
    </source>
</evidence>